<protein>
    <recommendedName>
        <fullName evidence="4">Cell wall galactomannoprotein</fullName>
    </recommendedName>
</protein>
<accession>A0A168BG16</accession>
<feature type="signal peptide" evidence="1">
    <location>
        <begin position="1"/>
        <end position="17"/>
    </location>
</feature>
<gene>
    <name evidence="2" type="ORF">LEL_09884</name>
</gene>
<keyword evidence="1" id="KW-0732">Signal</keyword>
<reference evidence="2 3" key="1">
    <citation type="journal article" date="2016" name="Genome Biol. Evol.">
        <title>Divergent and convergent evolution of fungal pathogenicity.</title>
        <authorList>
            <person name="Shang Y."/>
            <person name="Xiao G."/>
            <person name="Zheng P."/>
            <person name="Cen K."/>
            <person name="Zhan S."/>
            <person name="Wang C."/>
        </authorList>
    </citation>
    <scope>NUCLEOTIDE SEQUENCE [LARGE SCALE GENOMIC DNA]</scope>
    <source>
        <strain evidence="2 3">RCEF 1005</strain>
    </source>
</reference>
<dbReference type="EMBL" id="AZHF01000010">
    <property type="protein sequence ID" value="OAA70068.1"/>
    <property type="molecule type" value="Genomic_DNA"/>
</dbReference>
<keyword evidence="3" id="KW-1185">Reference proteome</keyword>
<evidence type="ECO:0000313" key="3">
    <source>
        <dbReference type="Proteomes" id="UP000076881"/>
    </source>
</evidence>
<sequence>MKALSIAVFALAASVFGMPSSERAVRDDTLHSVNDLSDHLASGLSDVRTNTGAINATISDFKSGHISKDEASTQVAQQFELVNVKLSVILETILGSVGLDVDGANLDKLLGGTTELFSEVLYTVKGVITTLGLSKTLSAAVNAIVCVLGDLTKALGEILGKVLPNLLPTLVNTLKNLVQKLRTGLLSGLLSPVLRDLASILDGLAH</sequence>
<evidence type="ECO:0000256" key="1">
    <source>
        <dbReference type="SAM" id="SignalP"/>
    </source>
</evidence>
<dbReference type="OrthoDB" id="4774241at2759"/>
<evidence type="ECO:0000313" key="2">
    <source>
        <dbReference type="EMBL" id="OAA70068.1"/>
    </source>
</evidence>
<dbReference type="AlphaFoldDB" id="A0A168BG16"/>
<feature type="chain" id="PRO_5007895708" description="Cell wall galactomannoprotein" evidence="1">
    <location>
        <begin position="18"/>
        <end position="206"/>
    </location>
</feature>
<evidence type="ECO:0008006" key="4">
    <source>
        <dbReference type="Google" id="ProtNLM"/>
    </source>
</evidence>
<name>A0A168BG16_CORDF</name>
<organism evidence="2 3">
    <name type="scientific">Akanthomyces lecanii RCEF 1005</name>
    <dbReference type="NCBI Taxonomy" id="1081108"/>
    <lineage>
        <taxon>Eukaryota</taxon>
        <taxon>Fungi</taxon>
        <taxon>Dikarya</taxon>
        <taxon>Ascomycota</taxon>
        <taxon>Pezizomycotina</taxon>
        <taxon>Sordariomycetes</taxon>
        <taxon>Hypocreomycetidae</taxon>
        <taxon>Hypocreales</taxon>
        <taxon>Cordycipitaceae</taxon>
        <taxon>Akanthomyces</taxon>
        <taxon>Cordyceps confragosa</taxon>
    </lineage>
</organism>
<comment type="caution">
    <text evidence="2">The sequence shown here is derived from an EMBL/GenBank/DDBJ whole genome shotgun (WGS) entry which is preliminary data.</text>
</comment>
<proteinExistence type="predicted"/>
<dbReference type="Proteomes" id="UP000076881">
    <property type="component" value="Unassembled WGS sequence"/>
</dbReference>